<evidence type="ECO:0000256" key="4">
    <source>
        <dbReference type="ARBA" id="ARBA00023002"/>
    </source>
</evidence>
<keyword evidence="4" id="KW-0560">Oxidoreductase</keyword>
<evidence type="ECO:0000313" key="7">
    <source>
        <dbReference type="Proteomes" id="UP001595805"/>
    </source>
</evidence>
<evidence type="ECO:0000256" key="1">
    <source>
        <dbReference type="ARBA" id="ARBA00001917"/>
    </source>
</evidence>
<dbReference type="InterPro" id="IPR024624">
    <property type="entry name" value="Pyridox_Oxase_Alr4036_FMN-bd"/>
</dbReference>
<feature type="domain" description="Pyridoxamine 5'-phosphate oxidase Alr4036 family FMN-binding" evidence="5">
    <location>
        <begin position="16"/>
        <end position="102"/>
    </location>
</feature>
<dbReference type="SUPFAM" id="SSF50475">
    <property type="entry name" value="FMN-binding split barrel"/>
    <property type="match status" value="1"/>
</dbReference>
<dbReference type="Proteomes" id="UP001595805">
    <property type="component" value="Unassembled WGS sequence"/>
</dbReference>
<evidence type="ECO:0000256" key="2">
    <source>
        <dbReference type="ARBA" id="ARBA00022630"/>
    </source>
</evidence>
<reference evidence="7" key="1">
    <citation type="journal article" date="2019" name="Int. J. Syst. Evol. Microbiol.">
        <title>The Global Catalogue of Microorganisms (GCM) 10K type strain sequencing project: providing services to taxonomists for standard genome sequencing and annotation.</title>
        <authorList>
            <consortium name="The Broad Institute Genomics Platform"/>
            <consortium name="The Broad Institute Genome Sequencing Center for Infectious Disease"/>
            <person name="Wu L."/>
            <person name="Ma J."/>
        </authorList>
    </citation>
    <scope>NUCLEOTIDE SEQUENCE [LARGE SCALE GENOMIC DNA]</scope>
    <source>
        <strain evidence="7">CCUG 60523</strain>
    </source>
</reference>
<organism evidence="6 7">
    <name type="scientific">Algoriphagus namhaensis</name>
    <dbReference type="NCBI Taxonomy" id="915353"/>
    <lineage>
        <taxon>Bacteria</taxon>
        <taxon>Pseudomonadati</taxon>
        <taxon>Bacteroidota</taxon>
        <taxon>Cytophagia</taxon>
        <taxon>Cytophagales</taxon>
        <taxon>Cyclobacteriaceae</taxon>
        <taxon>Algoriphagus</taxon>
    </lineage>
</organism>
<dbReference type="Gene3D" id="2.30.110.10">
    <property type="entry name" value="Electron Transport, Fmn-binding Protein, Chain A"/>
    <property type="match status" value="1"/>
</dbReference>
<dbReference type="InterPro" id="IPR000659">
    <property type="entry name" value="Pyridox_Oxase"/>
</dbReference>
<dbReference type="EMBL" id="JBHRZS010000003">
    <property type="protein sequence ID" value="MFC3879127.1"/>
    <property type="molecule type" value="Genomic_DNA"/>
</dbReference>
<comment type="cofactor">
    <cofactor evidence="1">
        <name>FMN</name>
        <dbReference type="ChEBI" id="CHEBI:58210"/>
    </cofactor>
</comment>
<dbReference type="PANTHER" id="PTHR10851:SF3">
    <property type="entry name" value="PYRIDOXINE_PYRIDOXAMINE 5'-PHOSPHATE OXIDASE 2"/>
    <property type="match status" value="1"/>
</dbReference>
<keyword evidence="3" id="KW-0288">FMN</keyword>
<keyword evidence="2" id="KW-0285">Flavoprotein</keyword>
<gene>
    <name evidence="6" type="ORF">ACFOSV_03015</name>
</gene>
<accession>A0ABV8AN85</accession>
<name>A0ABV8AN85_9BACT</name>
<sequence>MLFNQENTTEEIWQMLRHELNRGALDSKHPFRYLNLGTFGQDYPEVRTVVLRTVDEGLNFYVYTDQRSEKVLSLLNNPNASLHFYHPKKRLQVRVQAKCHIHHLDDVAGKFWNKVKGDAQKAYNSQLAPGSVIRGPREAWTWPEEMDERFFAILLFQPVSLEALQLDGLNHLRINFSKADTNWVGEWLVP</sequence>
<dbReference type="PANTHER" id="PTHR10851">
    <property type="entry name" value="PYRIDOXINE-5-PHOSPHATE OXIDASE"/>
    <property type="match status" value="1"/>
</dbReference>
<evidence type="ECO:0000259" key="5">
    <source>
        <dbReference type="Pfam" id="PF12766"/>
    </source>
</evidence>
<comment type="caution">
    <text evidence="6">The sequence shown here is derived from an EMBL/GenBank/DDBJ whole genome shotgun (WGS) entry which is preliminary data.</text>
</comment>
<proteinExistence type="predicted"/>
<keyword evidence="7" id="KW-1185">Reference proteome</keyword>
<dbReference type="InterPro" id="IPR012349">
    <property type="entry name" value="Split_barrel_FMN-bd"/>
</dbReference>
<evidence type="ECO:0000256" key="3">
    <source>
        <dbReference type="ARBA" id="ARBA00022643"/>
    </source>
</evidence>
<protein>
    <submittedName>
        <fullName evidence="6">Pyridoxamine 5'-phosphate oxidase family protein</fullName>
    </submittedName>
</protein>
<evidence type="ECO:0000313" key="6">
    <source>
        <dbReference type="EMBL" id="MFC3879127.1"/>
    </source>
</evidence>
<dbReference type="Pfam" id="PF12766">
    <property type="entry name" value="Pyridox_oxase_2"/>
    <property type="match status" value="1"/>
</dbReference>
<dbReference type="RefSeq" id="WP_377903259.1">
    <property type="nucleotide sequence ID" value="NZ_JBHRZS010000003.1"/>
</dbReference>